<accession>A0A094PTS8</accession>
<name>A0A094PTS8_9ZZZZ</name>
<proteinExistence type="predicted"/>
<keyword evidence="1" id="KW-0238">DNA-binding</keyword>
<organism evidence="2">
    <name type="scientific">freshwater metagenome</name>
    <dbReference type="NCBI Taxonomy" id="449393"/>
    <lineage>
        <taxon>unclassified sequences</taxon>
        <taxon>metagenomes</taxon>
        <taxon>ecological metagenomes</taxon>
    </lineage>
</organism>
<dbReference type="InterPro" id="IPR012340">
    <property type="entry name" value="NA-bd_OB-fold"/>
</dbReference>
<evidence type="ECO:0008006" key="3">
    <source>
        <dbReference type="Google" id="ProtNLM"/>
    </source>
</evidence>
<dbReference type="SUPFAM" id="SSF50249">
    <property type="entry name" value="Nucleic acid-binding proteins"/>
    <property type="match status" value="1"/>
</dbReference>
<dbReference type="AlphaFoldDB" id="A0A094PTS8"/>
<sequence length="134" mass="15084">MIPPLCEDVESLYKRKKVVALMASKVSEKKIDDELDYSLNDLLLRGRVSAQAVEKELPSGDKVVEFRLIVSRLERGGVDTLDIAAWSSKMRRSALTLKEGEWIEISGSIHRRFWSGPTGVASRWQVEAAEIARI</sequence>
<dbReference type="GO" id="GO:0003697">
    <property type="term" value="F:single-stranded DNA binding"/>
    <property type="evidence" value="ECO:0007669"/>
    <property type="project" value="InterPro"/>
</dbReference>
<dbReference type="Gene3D" id="2.40.50.140">
    <property type="entry name" value="Nucleic acid-binding proteins"/>
    <property type="match status" value="1"/>
</dbReference>
<evidence type="ECO:0000256" key="1">
    <source>
        <dbReference type="ARBA" id="ARBA00023125"/>
    </source>
</evidence>
<dbReference type="EMBL" id="JNSK01000127">
    <property type="protein sequence ID" value="KGA14507.1"/>
    <property type="molecule type" value="Genomic_DNA"/>
</dbReference>
<comment type="caution">
    <text evidence="2">The sequence shown here is derived from an EMBL/GenBank/DDBJ whole genome shotgun (WGS) entry which is preliminary data.</text>
</comment>
<dbReference type="PROSITE" id="PS50935">
    <property type="entry name" value="SSB"/>
    <property type="match status" value="1"/>
</dbReference>
<reference evidence="2" key="1">
    <citation type="submission" date="2014-05" db="EMBL/GenBank/DDBJ databases">
        <title>Key roles for freshwater Actinobacteria revealed by deep metagenomic sequencing.</title>
        <authorList>
            <person name="Ghai R."/>
            <person name="Mizuno C.M."/>
            <person name="Picazo A."/>
            <person name="Camacho A."/>
            <person name="Rodriguez-Valera F."/>
        </authorList>
    </citation>
    <scope>NUCLEOTIDE SEQUENCE</scope>
</reference>
<gene>
    <name evidence="2" type="ORF">GM50_19675</name>
</gene>
<protein>
    <recommendedName>
        <fullName evidence="3">Single-stranded DNA-binding protein</fullName>
    </recommendedName>
</protein>
<dbReference type="InterPro" id="IPR000424">
    <property type="entry name" value="Primosome_PriB/ssb"/>
</dbReference>
<dbReference type="Pfam" id="PF00436">
    <property type="entry name" value="SSB"/>
    <property type="match status" value="1"/>
</dbReference>
<evidence type="ECO:0000313" key="2">
    <source>
        <dbReference type="EMBL" id="KGA14507.1"/>
    </source>
</evidence>